<evidence type="ECO:0000313" key="2">
    <source>
        <dbReference type="Proteomes" id="UP001262032"/>
    </source>
</evidence>
<dbReference type="EMBL" id="JAVDWN010000010">
    <property type="protein sequence ID" value="MDR7164846.1"/>
    <property type="molecule type" value="Genomic_DNA"/>
</dbReference>
<organism evidence="1 2">
    <name type="scientific">Pseudarthrobacter oxydans</name>
    <name type="common">Arthrobacter oxydans</name>
    <dbReference type="NCBI Taxonomy" id="1671"/>
    <lineage>
        <taxon>Bacteria</taxon>
        <taxon>Bacillati</taxon>
        <taxon>Actinomycetota</taxon>
        <taxon>Actinomycetes</taxon>
        <taxon>Micrococcales</taxon>
        <taxon>Micrococcaceae</taxon>
        <taxon>Pseudarthrobacter</taxon>
    </lineage>
</organism>
<proteinExistence type="predicted"/>
<comment type="caution">
    <text evidence="1">The sequence shown here is derived from an EMBL/GenBank/DDBJ whole genome shotgun (WGS) entry which is preliminary data.</text>
</comment>
<gene>
    <name evidence="1" type="ORF">J2X12_002884</name>
</gene>
<dbReference type="AlphaFoldDB" id="A0AAW8NDB7"/>
<sequence length="564" mass="62995">MIPIPEIDLEGVEPSLEAAMELFPPTDIGPLWLKDEDGNWLLPERTLGWEVAGWCAEWLQMPDGSPWLFTNEQLRLVLWYFAVSEDGEFVYRQAVYQALKGAGKDPFAAVLCIVHLIGPCLFSHWDENGDPVAMDDQSAWVQIAAVAKGQTKNTMKLIPSLLPERTRRAFGGVDVQKEVVYAYGGTRFLEVISSASRTLEGNRPTFLICNETQHWISSQGGVDLYETATYNVLKTPTGRFFCITNAYEPGEDSVAQRIREEQEKVWAGTSEDSGWLYCSREAHPASPLTKEWAPFILELIRGDAVWLNIKNIVKSMADGTYGANRIRRMFYNQITAASDSLIGPSEWDGALAEGRLYGDKRDLSPGDEITLGFDGGKTDDATALVATRISDKTIIPLAVWQRPEGAAGDGWHINEAEVDSEVHLAFATYKVRAFYADVALWESYIANWSEAYREILLIKASPQSATGFDMRGNQQKIARGVEAFIQAVIDKRVKHNGHKLLRTHVLNAKRRRNRFGLTFAKENAESPRKVDGLAAALLSVMAMNDLIESGKQPARQYSRRLVQS</sequence>
<evidence type="ECO:0000313" key="1">
    <source>
        <dbReference type="EMBL" id="MDR7164846.1"/>
    </source>
</evidence>
<name>A0AAW8NDB7_PSEOX</name>
<dbReference type="RefSeq" id="WP_310114100.1">
    <property type="nucleotide sequence ID" value="NZ_JAVDTN010000017.1"/>
</dbReference>
<protein>
    <submittedName>
        <fullName evidence="1">Phage terminase large subunit-like protein</fullName>
    </submittedName>
</protein>
<accession>A0AAW8NDB7</accession>
<dbReference type="GeneID" id="97424203"/>
<dbReference type="Proteomes" id="UP001262032">
    <property type="component" value="Unassembled WGS sequence"/>
</dbReference>
<reference evidence="1" key="1">
    <citation type="submission" date="2023-07" db="EMBL/GenBank/DDBJ databases">
        <title>Sorghum-associated microbial communities from plants grown in Nebraska, USA.</title>
        <authorList>
            <person name="Schachtman D."/>
        </authorList>
    </citation>
    <scope>NUCLEOTIDE SEQUENCE</scope>
    <source>
        <strain evidence="1">BE261</strain>
    </source>
</reference>